<reference evidence="1 2" key="1">
    <citation type="journal article" date="2022" name="Plant J.">
        <title>Chromosome-level genome of Camellia lanceoleosa provides a valuable resource for understanding genome evolution and self-incompatibility.</title>
        <authorList>
            <person name="Gong W."/>
            <person name="Xiao S."/>
            <person name="Wang L."/>
            <person name="Liao Z."/>
            <person name="Chang Y."/>
            <person name="Mo W."/>
            <person name="Hu G."/>
            <person name="Li W."/>
            <person name="Zhao G."/>
            <person name="Zhu H."/>
            <person name="Hu X."/>
            <person name="Ji K."/>
            <person name="Xiang X."/>
            <person name="Song Q."/>
            <person name="Yuan D."/>
            <person name="Jin S."/>
            <person name="Zhang L."/>
        </authorList>
    </citation>
    <scope>NUCLEOTIDE SEQUENCE [LARGE SCALE GENOMIC DNA]</scope>
    <source>
        <strain evidence="1">SQ_2022a</strain>
    </source>
</reference>
<evidence type="ECO:0000313" key="2">
    <source>
        <dbReference type="Proteomes" id="UP001060215"/>
    </source>
</evidence>
<sequence>MELQFQKQQREGFSGAKQSSSTFRNRGGNSNSNKSKFVGVRQRPSGKWVAEIKNTTQKIRMWLGTFDTAEEAARAYDEAACLLRFQCTNQLRGESRWSTCQCQFSCLFENQKPPQPEESYKTKHQPLFHSHKHHKNHH</sequence>
<accession>A0ACC0FSY3</accession>
<proteinExistence type="predicted"/>
<gene>
    <name evidence="1" type="ORF">LOK49_LG12G00829</name>
</gene>
<organism evidence="1 2">
    <name type="scientific">Camellia lanceoleosa</name>
    <dbReference type="NCBI Taxonomy" id="1840588"/>
    <lineage>
        <taxon>Eukaryota</taxon>
        <taxon>Viridiplantae</taxon>
        <taxon>Streptophyta</taxon>
        <taxon>Embryophyta</taxon>
        <taxon>Tracheophyta</taxon>
        <taxon>Spermatophyta</taxon>
        <taxon>Magnoliopsida</taxon>
        <taxon>eudicotyledons</taxon>
        <taxon>Gunneridae</taxon>
        <taxon>Pentapetalae</taxon>
        <taxon>asterids</taxon>
        <taxon>Ericales</taxon>
        <taxon>Theaceae</taxon>
        <taxon>Camellia</taxon>
    </lineage>
</organism>
<evidence type="ECO:0000313" key="1">
    <source>
        <dbReference type="EMBL" id="KAI7991871.1"/>
    </source>
</evidence>
<dbReference type="EMBL" id="CM045770">
    <property type="protein sequence ID" value="KAI7991871.1"/>
    <property type="molecule type" value="Genomic_DNA"/>
</dbReference>
<keyword evidence="2" id="KW-1185">Reference proteome</keyword>
<protein>
    <submittedName>
        <fullName evidence="1">Ethylene-responsive transcription factor ERN1</fullName>
    </submittedName>
</protein>
<dbReference type="Proteomes" id="UP001060215">
    <property type="component" value="Chromosome 13"/>
</dbReference>
<name>A0ACC0FSY3_9ERIC</name>
<comment type="caution">
    <text evidence="1">The sequence shown here is derived from an EMBL/GenBank/DDBJ whole genome shotgun (WGS) entry which is preliminary data.</text>
</comment>